<sequence length="155" mass="17256">VGSFANTAEMIMLLQAGVPVAAPNELIYVWTESTLAGKSIIVFLGVLSMFVWSVMLQKVLQTRQARKLNKLFVNEFHQHEGVLVIHDRNIHIEGCPLFNVYDNGCKDLLGRLKTNGTEGELGAERYATVKSMEHVKRTIESDVAKESLKLESGLI</sequence>
<keyword evidence="1" id="KW-0472">Membrane</keyword>
<organism evidence="2">
    <name type="scientific">marine metagenome</name>
    <dbReference type="NCBI Taxonomy" id="408172"/>
    <lineage>
        <taxon>unclassified sequences</taxon>
        <taxon>metagenomes</taxon>
        <taxon>ecological metagenomes</taxon>
    </lineage>
</organism>
<proteinExistence type="predicted"/>
<reference evidence="2" key="1">
    <citation type="submission" date="2018-05" db="EMBL/GenBank/DDBJ databases">
        <authorList>
            <person name="Lanie J.A."/>
            <person name="Ng W.-L."/>
            <person name="Kazmierczak K.M."/>
            <person name="Andrzejewski T.M."/>
            <person name="Davidsen T.M."/>
            <person name="Wayne K.J."/>
            <person name="Tettelin H."/>
            <person name="Glass J.I."/>
            <person name="Rusch D."/>
            <person name="Podicherti R."/>
            <person name="Tsui H.-C.T."/>
            <person name="Winkler M.E."/>
        </authorList>
    </citation>
    <scope>NUCLEOTIDE SEQUENCE</scope>
</reference>
<keyword evidence="1" id="KW-0812">Transmembrane</keyword>
<keyword evidence="1" id="KW-1133">Transmembrane helix</keyword>
<feature type="non-terminal residue" evidence="2">
    <location>
        <position position="155"/>
    </location>
</feature>
<name>A0A382F038_9ZZZZ</name>
<protein>
    <submittedName>
        <fullName evidence="2">Uncharacterized protein</fullName>
    </submittedName>
</protein>
<accession>A0A382F038</accession>
<dbReference type="AlphaFoldDB" id="A0A382F038"/>
<evidence type="ECO:0000313" key="2">
    <source>
        <dbReference type="EMBL" id="SVB56320.1"/>
    </source>
</evidence>
<gene>
    <name evidence="2" type="ORF">METZ01_LOCUS209174</name>
</gene>
<dbReference type="EMBL" id="UINC01047262">
    <property type="protein sequence ID" value="SVB56320.1"/>
    <property type="molecule type" value="Genomic_DNA"/>
</dbReference>
<feature type="transmembrane region" description="Helical" evidence="1">
    <location>
        <begin position="40"/>
        <end position="60"/>
    </location>
</feature>
<feature type="non-terminal residue" evidence="2">
    <location>
        <position position="1"/>
    </location>
</feature>
<evidence type="ECO:0000256" key="1">
    <source>
        <dbReference type="SAM" id="Phobius"/>
    </source>
</evidence>